<evidence type="ECO:0000313" key="3">
    <source>
        <dbReference type="EMBL" id="MBC9225208.1"/>
    </source>
</evidence>
<organism evidence="3 4">
    <name type="scientific">Aeromicrobium senzhongii</name>
    <dbReference type="NCBI Taxonomy" id="2663859"/>
    <lineage>
        <taxon>Bacteria</taxon>
        <taxon>Bacillati</taxon>
        <taxon>Actinomycetota</taxon>
        <taxon>Actinomycetes</taxon>
        <taxon>Propionibacteriales</taxon>
        <taxon>Nocardioidaceae</taxon>
        <taxon>Aeromicrobium</taxon>
    </lineage>
</organism>
<dbReference type="RefSeq" id="WP_187768519.1">
    <property type="nucleotide sequence ID" value="NZ_JACTVM010000001.1"/>
</dbReference>
<accession>A0A8I0ETN6</accession>
<gene>
    <name evidence="3" type="ORF">IBG24_02630</name>
</gene>
<evidence type="ECO:0000256" key="1">
    <source>
        <dbReference type="SAM" id="MobiDB-lite"/>
    </source>
</evidence>
<comment type="caution">
    <text evidence="3">The sequence shown here is derived from an EMBL/GenBank/DDBJ whole genome shotgun (WGS) entry which is preliminary data.</text>
</comment>
<dbReference type="EMBL" id="JACTVM010000001">
    <property type="protein sequence ID" value="MBC9225208.1"/>
    <property type="molecule type" value="Genomic_DNA"/>
</dbReference>
<dbReference type="Pfam" id="PF07179">
    <property type="entry name" value="SseB"/>
    <property type="match status" value="1"/>
</dbReference>
<protein>
    <submittedName>
        <fullName evidence="3">SseB family protein</fullName>
    </submittedName>
</protein>
<proteinExistence type="predicted"/>
<dbReference type="InterPro" id="IPR009839">
    <property type="entry name" value="SseB_N"/>
</dbReference>
<sequence>MSVHGGGRSLASPAFPDDDGSTDPTLDLTDDTTVLATLGAARVFVPVVAVLGEQATDGSDKNSDMAAVLMTGADGRTALLAFSSIETMTRWNPNSRPVPVYGRDAARAAISEGASALLLDLAQPSFSVVETEDLEHLAAEHVLVRTPAGTAWVEPAQS</sequence>
<dbReference type="AlphaFoldDB" id="A0A8I0ETN6"/>
<name>A0A8I0ETN6_9ACTN</name>
<reference evidence="3" key="1">
    <citation type="submission" date="2020-09" db="EMBL/GenBank/DDBJ databases">
        <title>Novel species in genus Aeromicrobium.</title>
        <authorList>
            <person name="Zhang G."/>
        </authorList>
    </citation>
    <scope>NUCLEOTIDE SEQUENCE</scope>
    <source>
        <strain evidence="3">Zg-636</strain>
    </source>
</reference>
<evidence type="ECO:0000313" key="4">
    <source>
        <dbReference type="Proteomes" id="UP000620591"/>
    </source>
</evidence>
<evidence type="ECO:0000259" key="2">
    <source>
        <dbReference type="Pfam" id="PF07179"/>
    </source>
</evidence>
<feature type="region of interest" description="Disordered" evidence="1">
    <location>
        <begin position="1"/>
        <end position="26"/>
    </location>
</feature>
<feature type="domain" description="SseB protein N-terminal" evidence="2">
    <location>
        <begin position="31"/>
        <end position="135"/>
    </location>
</feature>
<dbReference type="Proteomes" id="UP000620591">
    <property type="component" value="Unassembled WGS sequence"/>
</dbReference>